<evidence type="ECO:0008006" key="3">
    <source>
        <dbReference type="Google" id="ProtNLM"/>
    </source>
</evidence>
<protein>
    <recommendedName>
        <fullName evidence="3">Amidohydrolase-related domain-containing protein</fullName>
    </recommendedName>
</protein>
<reference evidence="1 2" key="1">
    <citation type="journal article" date="2024" name="Commun. Biol.">
        <title>Comparative genomic analysis of thermophilic fungi reveals convergent evolutionary adaptations and gene losses.</title>
        <authorList>
            <person name="Steindorff A.S."/>
            <person name="Aguilar-Pontes M.V."/>
            <person name="Robinson A.J."/>
            <person name="Andreopoulos B."/>
            <person name="LaButti K."/>
            <person name="Kuo A."/>
            <person name="Mondo S."/>
            <person name="Riley R."/>
            <person name="Otillar R."/>
            <person name="Haridas S."/>
            <person name="Lipzen A."/>
            <person name="Grimwood J."/>
            <person name="Schmutz J."/>
            <person name="Clum A."/>
            <person name="Reid I.D."/>
            <person name="Moisan M.C."/>
            <person name="Butler G."/>
            <person name="Nguyen T.T.M."/>
            <person name="Dewar K."/>
            <person name="Conant G."/>
            <person name="Drula E."/>
            <person name="Henrissat B."/>
            <person name="Hansel C."/>
            <person name="Singer S."/>
            <person name="Hutchinson M.I."/>
            <person name="de Vries R.P."/>
            <person name="Natvig D.O."/>
            <person name="Powell A.J."/>
            <person name="Tsang A."/>
            <person name="Grigoriev I.V."/>
        </authorList>
    </citation>
    <scope>NUCLEOTIDE SEQUENCE [LARGE SCALE GENOMIC DNA]</scope>
    <source>
        <strain evidence="1 2">ATCC 24622</strain>
    </source>
</reference>
<evidence type="ECO:0000313" key="1">
    <source>
        <dbReference type="EMBL" id="KAL1859764.1"/>
    </source>
</evidence>
<dbReference type="Gene3D" id="2.30.40.10">
    <property type="entry name" value="Urease, subunit C, domain 1"/>
    <property type="match status" value="1"/>
</dbReference>
<proteinExistence type="predicted"/>
<name>A0ABR3WEF9_9PEZI</name>
<dbReference type="InterPro" id="IPR011059">
    <property type="entry name" value="Metal-dep_hydrolase_composite"/>
</dbReference>
<keyword evidence="2" id="KW-1185">Reference proteome</keyword>
<organism evidence="1 2">
    <name type="scientific">Phialemonium thermophilum</name>
    <dbReference type="NCBI Taxonomy" id="223376"/>
    <lineage>
        <taxon>Eukaryota</taxon>
        <taxon>Fungi</taxon>
        <taxon>Dikarya</taxon>
        <taxon>Ascomycota</taxon>
        <taxon>Pezizomycotina</taxon>
        <taxon>Sordariomycetes</taxon>
        <taxon>Sordariomycetidae</taxon>
        <taxon>Cephalothecales</taxon>
        <taxon>Cephalothecaceae</taxon>
        <taxon>Phialemonium</taxon>
    </lineage>
</organism>
<evidence type="ECO:0000313" key="2">
    <source>
        <dbReference type="Proteomes" id="UP001586593"/>
    </source>
</evidence>
<dbReference type="SUPFAM" id="SSF51338">
    <property type="entry name" value="Composite domain of metallo-dependent hydrolases"/>
    <property type="match status" value="1"/>
</dbReference>
<gene>
    <name evidence="1" type="ORF">VTK73DRAFT_7460</name>
</gene>
<accession>A0ABR3WEF9</accession>
<dbReference type="Proteomes" id="UP001586593">
    <property type="component" value="Unassembled WGS sequence"/>
</dbReference>
<comment type="caution">
    <text evidence="1">The sequence shown here is derived from an EMBL/GenBank/DDBJ whole genome shotgun (WGS) entry which is preliminary data.</text>
</comment>
<dbReference type="EMBL" id="JAZHXJ010000479">
    <property type="protein sequence ID" value="KAL1859764.1"/>
    <property type="molecule type" value="Genomic_DNA"/>
</dbReference>
<sequence>MSQPADRLVMTPLRTDSRVPSRCTSNLYYLYSRCGIIHYERAYLRLVAMLAIRARRVLTSSSAELLDDGVVVVDGEKIANVGTWAELGDSLVGSDVAVRDLGDVTLMPGLFDCHVGCHMRSEP</sequence>